<dbReference type="SUPFAM" id="SSF52129">
    <property type="entry name" value="Caspase-like"/>
    <property type="match status" value="1"/>
</dbReference>
<keyword evidence="3" id="KW-1185">Reference proteome</keyword>
<dbReference type="InterPro" id="IPR011990">
    <property type="entry name" value="TPR-like_helical_dom_sf"/>
</dbReference>
<name>A0ABN1XYT1_9ACTN</name>
<dbReference type="RefSeq" id="WP_344333519.1">
    <property type="nucleotide sequence ID" value="NZ_BAAAKJ010000132.1"/>
</dbReference>
<dbReference type="EMBL" id="BAAAKJ010000132">
    <property type="protein sequence ID" value="GAA1393313.1"/>
    <property type="molecule type" value="Genomic_DNA"/>
</dbReference>
<dbReference type="InterPro" id="IPR053137">
    <property type="entry name" value="NLR-like"/>
</dbReference>
<evidence type="ECO:0000313" key="3">
    <source>
        <dbReference type="Proteomes" id="UP001499863"/>
    </source>
</evidence>
<dbReference type="PANTHER" id="PTHR46082:SF6">
    <property type="entry name" value="AAA+ ATPASE DOMAIN-CONTAINING PROTEIN-RELATED"/>
    <property type="match status" value="1"/>
</dbReference>
<feature type="domain" description="Peptidase C14 caspase" evidence="1">
    <location>
        <begin position="12"/>
        <end position="220"/>
    </location>
</feature>
<proteinExistence type="predicted"/>
<comment type="caution">
    <text evidence="2">The sequence shown here is derived from an EMBL/GenBank/DDBJ whole genome shotgun (WGS) entry which is preliminary data.</text>
</comment>
<organism evidence="2 3">
    <name type="scientific">Kitasatospora putterlickiae</name>
    <dbReference type="NCBI Taxonomy" id="221725"/>
    <lineage>
        <taxon>Bacteria</taxon>
        <taxon>Bacillati</taxon>
        <taxon>Actinomycetota</taxon>
        <taxon>Actinomycetes</taxon>
        <taxon>Kitasatosporales</taxon>
        <taxon>Streptomycetaceae</taxon>
        <taxon>Kitasatospora</taxon>
    </lineage>
</organism>
<evidence type="ECO:0000313" key="2">
    <source>
        <dbReference type="EMBL" id="GAA1393313.1"/>
    </source>
</evidence>
<accession>A0ABN1XYT1</accession>
<dbReference type="Proteomes" id="UP001499863">
    <property type="component" value="Unassembled WGS sequence"/>
</dbReference>
<dbReference type="PANTHER" id="PTHR46082">
    <property type="entry name" value="ATP/GTP-BINDING PROTEIN-RELATED"/>
    <property type="match status" value="1"/>
</dbReference>
<evidence type="ECO:0000259" key="1">
    <source>
        <dbReference type="Pfam" id="PF00656"/>
    </source>
</evidence>
<dbReference type="Gene3D" id="1.25.40.10">
    <property type="entry name" value="Tetratricopeptide repeat domain"/>
    <property type="match status" value="1"/>
</dbReference>
<protein>
    <recommendedName>
        <fullName evidence="1">Peptidase C14 caspase domain-containing protein</fullName>
    </recommendedName>
</protein>
<dbReference type="Pfam" id="PF13374">
    <property type="entry name" value="TPR_10"/>
    <property type="match status" value="2"/>
</dbReference>
<dbReference type="InterPro" id="IPR011600">
    <property type="entry name" value="Pept_C14_caspase"/>
</dbReference>
<sequence>MPLPDRDRSRIVLVGASEYTDPDLPDLPAVRPTITDLAKVFTDPDHGIVPEEHCTVLLNDGDLSRVGRRLRDAADEAEDLLLVYFAGHGLVGGRRHDLYLALPYSEYASPDFNSIEYDKLRAAVLDSQATTKIIVLDCCFSGRAVNDTMAGNGTTINQLEIDGTYVLASAPHNQVALSPPDEEHTAFSGRLIRMLREGVADAPEELTVVELYRRIAAEMRARNLPVPRNRGTQNADRTALGLNRAFGLTAAPGLRKRREEAEQQALEGDWTGASESLRAVLDEQTRILGPDHEDTLLSRRALAHCVGGAGDPAEAVRLLRPLPDAYAQLLGEEHPQTLHTRQFLAVNLGESGHRAEAITMLRVLLSDRSRVLGGEHEDTLRTRHMLARNLALTGAEAEAVALLRQLVGERKRLLGPDHPHTVRARKDLAALEGGGTGV</sequence>
<dbReference type="SUPFAM" id="SSF48452">
    <property type="entry name" value="TPR-like"/>
    <property type="match status" value="2"/>
</dbReference>
<dbReference type="InterPro" id="IPR029030">
    <property type="entry name" value="Caspase-like_dom_sf"/>
</dbReference>
<dbReference type="Gene3D" id="3.40.50.1460">
    <property type="match status" value="1"/>
</dbReference>
<gene>
    <name evidence="2" type="ORF">GCM10009639_26290</name>
</gene>
<dbReference type="Pfam" id="PF00656">
    <property type="entry name" value="Peptidase_C14"/>
    <property type="match status" value="1"/>
</dbReference>
<dbReference type="NCBIfam" id="NF047832">
    <property type="entry name" value="caspase_w_EACC1"/>
    <property type="match status" value="1"/>
</dbReference>
<reference evidence="2 3" key="1">
    <citation type="journal article" date="2019" name="Int. J. Syst. Evol. Microbiol.">
        <title>The Global Catalogue of Microorganisms (GCM) 10K type strain sequencing project: providing services to taxonomists for standard genome sequencing and annotation.</title>
        <authorList>
            <consortium name="The Broad Institute Genomics Platform"/>
            <consortium name="The Broad Institute Genome Sequencing Center for Infectious Disease"/>
            <person name="Wu L."/>
            <person name="Ma J."/>
        </authorList>
    </citation>
    <scope>NUCLEOTIDE SEQUENCE [LARGE SCALE GENOMIC DNA]</scope>
    <source>
        <strain evidence="2 3">JCM 12393</strain>
    </source>
</reference>